<name>A0A0M0JNC4_9EUKA</name>
<dbReference type="OrthoDB" id="447306at2759"/>
<gene>
    <name evidence="1" type="ORF">Ctob_009296</name>
</gene>
<evidence type="ECO:0000313" key="2">
    <source>
        <dbReference type="Proteomes" id="UP000037460"/>
    </source>
</evidence>
<evidence type="ECO:0000313" key="1">
    <source>
        <dbReference type="EMBL" id="KOO28081.1"/>
    </source>
</evidence>
<accession>A0A0M0JNC4</accession>
<dbReference type="AlphaFoldDB" id="A0A0M0JNC4"/>
<reference evidence="2" key="1">
    <citation type="journal article" date="2015" name="PLoS Genet.">
        <title>Genome Sequence and Transcriptome Analyses of Chrysochromulina tobin: Metabolic Tools for Enhanced Algal Fitness in the Prominent Order Prymnesiales (Haptophyceae).</title>
        <authorList>
            <person name="Hovde B.T."/>
            <person name="Deodato C.R."/>
            <person name="Hunsperger H.M."/>
            <person name="Ryken S.A."/>
            <person name="Yost W."/>
            <person name="Jha R.K."/>
            <person name="Patterson J."/>
            <person name="Monnat R.J. Jr."/>
            <person name="Barlow S.B."/>
            <person name="Starkenburg S.R."/>
            <person name="Cattolico R.A."/>
        </authorList>
    </citation>
    <scope>NUCLEOTIDE SEQUENCE</scope>
    <source>
        <strain evidence="2">CCMP291</strain>
    </source>
</reference>
<dbReference type="Proteomes" id="UP000037460">
    <property type="component" value="Unassembled WGS sequence"/>
</dbReference>
<keyword evidence="2" id="KW-1185">Reference proteome</keyword>
<organism evidence="1 2">
    <name type="scientific">Chrysochromulina tobinii</name>
    <dbReference type="NCBI Taxonomy" id="1460289"/>
    <lineage>
        <taxon>Eukaryota</taxon>
        <taxon>Haptista</taxon>
        <taxon>Haptophyta</taxon>
        <taxon>Prymnesiophyceae</taxon>
        <taxon>Prymnesiales</taxon>
        <taxon>Chrysochromulinaceae</taxon>
        <taxon>Chrysochromulina</taxon>
    </lineage>
</organism>
<comment type="caution">
    <text evidence="1">The sequence shown here is derived from an EMBL/GenBank/DDBJ whole genome shotgun (WGS) entry which is preliminary data.</text>
</comment>
<proteinExistence type="predicted"/>
<protein>
    <submittedName>
        <fullName evidence="1">Uncharacterized protein</fullName>
    </submittedName>
</protein>
<dbReference type="EMBL" id="JWZX01002623">
    <property type="protein sequence ID" value="KOO28081.1"/>
    <property type="molecule type" value="Genomic_DNA"/>
</dbReference>
<sequence length="315" mass="33846">MDQYILTKSAQMDAALPPPPPPSDADLLARRTVLCRILAEQGYFTGGSFGGATLASLAMLREAGRICGTPDGGGGLDVIALVQTPVPEALVYKLEHGQLGELPWEHDQCVLVGRAPALLTALKNRHYDVVMALSIEQAILAFALELRATAHYATPHNYYLPPFGPFRRFPTTGAVSGAATGVSRSLPPAMRPWEPSHRYVTLTLAQLKRLPNITILPAHPDVDVIFRQTRVLLAPSLWQVVHKPFVFLRAAPATDAAVHNVVQAGSIIEVDAVRDGWVRTAAPFPQLEGGPSKQAWALLDGRALGLGTLLESSPS</sequence>